<keyword evidence="7" id="KW-0560">Oxidoreductase</keyword>
<comment type="cofactor">
    <cofactor evidence="1">
        <name>Mo-bis(molybdopterin guanine dinucleotide)</name>
        <dbReference type="ChEBI" id="CHEBI:60539"/>
    </cofactor>
</comment>
<dbReference type="Gene3D" id="2.20.25.90">
    <property type="entry name" value="ADC-like domains"/>
    <property type="match status" value="1"/>
</dbReference>
<name>A0ABX1PZM6_9RHOO</name>
<dbReference type="InterPro" id="IPR050123">
    <property type="entry name" value="Prok_molybdopt-oxidoreductase"/>
</dbReference>
<organism evidence="12 13">
    <name type="scientific">Aromatoleum toluvorans</name>
    <dbReference type="NCBI Taxonomy" id="92002"/>
    <lineage>
        <taxon>Bacteria</taxon>
        <taxon>Pseudomonadati</taxon>
        <taxon>Pseudomonadota</taxon>
        <taxon>Betaproteobacteria</taxon>
        <taxon>Rhodocyclales</taxon>
        <taxon>Rhodocyclaceae</taxon>
        <taxon>Aromatoleum</taxon>
    </lineage>
</organism>
<dbReference type="PANTHER" id="PTHR43105">
    <property type="entry name" value="RESPIRATORY NITRATE REDUCTASE"/>
    <property type="match status" value="1"/>
</dbReference>
<dbReference type="Pfam" id="PF04324">
    <property type="entry name" value="Fer2_BFD"/>
    <property type="match status" value="1"/>
</dbReference>
<evidence type="ECO:0000313" key="13">
    <source>
        <dbReference type="Proteomes" id="UP000623795"/>
    </source>
</evidence>
<sequence length="913" mass="99041">METKATCPYCGVGCGVLIEHDGARITGVRGDPEHPANFGRLCTKGSTLHFTARPETRLLHPELRTAKGEPRRRASWDEALGTAAQRFAAVIDEHGPDAVAFYISGQLLTEDYYVFNKLMKGLIGSNNVDSNSRLCMSSAVVAYKQTLGADAPPCSYDDFAQTDCLLIAGGNPSYAHPIAFRRIEDAKAARPDMKIIVVDPRRTDTAATADLHLPILPGTDIWLFNAMLNVLLWEGLVDNVFVREHTEGFDALREHVREITPAVAAEVCGVKADDIRTAARWWGEAPRAMSLWCQGLNQSTHGTHNGTALIALSLATGKIGKPGCGPFSMTGQPNAMGGREVGGMANLLSGHRELANPEHRAEVARLWGVPDVPEKPGLTAVELFDAMHDGRIKALWIACTNPAQSLPELERVREALARCDFVVLQEAYGNTETAPFADLLLPAATWGEKEGTVTNSERRITHVHRAIPAPGEARADWDIVCDFARKLAPLIGKPEAARLFAYAGPEAIFAEHAETTRGRDLDITGLSYAVLDGKGPQQWPFPQGASEGRARLYADGRFATADGKARFVVPSTKLTAERADARYPLHLTTGRLRDQWHGMSRTGKVARLYNHVDEARIELNADDMHLRGIADGELVRVKSRRGEIVLRAAASNEIRSGQAFVAMHWGANALNSGGVNMLTLREFDPYSKQPELKHATVQVEKAHLPHQALIMRGEPEGATAGEEGEKDPAGVTLERAARLAPWLERFAYASLALAGRDHPAVVLRIAHDQPIPQAWLDELDALLGLDDEHCLAYSDARRGITKRARIEDGLLVGLRLTGETAAAGWLRDVLVERQPTAELRRWILAPLASPPAAAKSRGRIVCNCLNVSESDIAAAIAGGDGFDALQDKLKCGTSCGSCVPEIKRLVAVGRNAA</sequence>
<dbReference type="PANTHER" id="PTHR43105:SF9">
    <property type="entry name" value="NADPH-FE(3+) OXIDOREDUCTASE SUBUNIT ALPHA"/>
    <property type="match status" value="1"/>
</dbReference>
<dbReference type="InterPro" id="IPR041854">
    <property type="entry name" value="BFD-like_2Fe2S-bd_dom_sf"/>
</dbReference>
<evidence type="ECO:0000256" key="2">
    <source>
        <dbReference type="ARBA" id="ARBA00001966"/>
    </source>
</evidence>
<keyword evidence="5" id="KW-0500">Molybdenum</keyword>
<keyword evidence="10" id="KW-0534">Nitrate assimilation</keyword>
<dbReference type="SUPFAM" id="SSF50692">
    <property type="entry name" value="ADC-like"/>
    <property type="match status" value="1"/>
</dbReference>
<dbReference type="SMART" id="SM00926">
    <property type="entry name" value="Molybdop_Fe4S4"/>
    <property type="match status" value="1"/>
</dbReference>
<dbReference type="InterPro" id="IPR007419">
    <property type="entry name" value="BFD-like_2Fe2S-bd_dom"/>
</dbReference>
<dbReference type="InterPro" id="IPR006657">
    <property type="entry name" value="MoPterin_dinucl-bd_dom"/>
</dbReference>
<dbReference type="InterPro" id="IPR009010">
    <property type="entry name" value="Asp_de-COase-like_dom_sf"/>
</dbReference>
<keyword evidence="4" id="KW-0004">4Fe-4S</keyword>
<evidence type="ECO:0000256" key="4">
    <source>
        <dbReference type="ARBA" id="ARBA00022485"/>
    </source>
</evidence>
<evidence type="ECO:0000256" key="8">
    <source>
        <dbReference type="ARBA" id="ARBA00023004"/>
    </source>
</evidence>
<keyword evidence="6" id="KW-0479">Metal-binding</keyword>
<dbReference type="InterPro" id="IPR006655">
    <property type="entry name" value="Mopterin_OxRdtase_prok_CS"/>
</dbReference>
<keyword evidence="8" id="KW-0408">Iron</keyword>
<dbReference type="Gene3D" id="1.10.10.1100">
    <property type="entry name" value="BFD-like [2Fe-2S]-binding domain"/>
    <property type="match status" value="1"/>
</dbReference>
<evidence type="ECO:0000256" key="7">
    <source>
        <dbReference type="ARBA" id="ARBA00023002"/>
    </source>
</evidence>
<proteinExistence type="inferred from homology"/>
<dbReference type="Proteomes" id="UP000623795">
    <property type="component" value="Unassembled WGS sequence"/>
</dbReference>
<dbReference type="CDD" id="cd02791">
    <property type="entry name" value="MopB_CT_Nitrate-R-NapA-like"/>
    <property type="match status" value="1"/>
</dbReference>
<comment type="caution">
    <text evidence="12">The sequence shown here is derived from an EMBL/GenBank/DDBJ whole genome shotgun (WGS) entry which is preliminary data.</text>
</comment>
<dbReference type="Gene3D" id="3.40.228.10">
    <property type="entry name" value="Dimethylsulfoxide Reductase, domain 2"/>
    <property type="match status" value="1"/>
</dbReference>
<dbReference type="Pfam" id="PF01568">
    <property type="entry name" value="Molydop_binding"/>
    <property type="match status" value="1"/>
</dbReference>
<dbReference type="CDD" id="cd02754">
    <property type="entry name" value="MopB_Nitrate-R-NapA-like"/>
    <property type="match status" value="1"/>
</dbReference>
<dbReference type="InterPro" id="IPR041957">
    <property type="entry name" value="CT_Nitrate-R-NapA-like"/>
</dbReference>
<evidence type="ECO:0000256" key="1">
    <source>
        <dbReference type="ARBA" id="ARBA00001942"/>
    </source>
</evidence>
<evidence type="ECO:0000256" key="5">
    <source>
        <dbReference type="ARBA" id="ARBA00022505"/>
    </source>
</evidence>
<dbReference type="RefSeq" id="WP_169256727.1">
    <property type="nucleotide sequence ID" value="NZ_WTVN01000021.1"/>
</dbReference>
<dbReference type="InterPro" id="IPR006963">
    <property type="entry name" value="Mopterin_OxRdtase_4Fe-4S_dom"/>
</dbReference>
<evidence type="ECO:0000256" key="9">
    <source>
        <dbReference type="ARBA" id="ARBA00023014"/>
    </source>
</evidence>
<comment type="cofactor">
    <cofactor evidence="2">
        <name>[4Fe-4S] cluster</name>
        <dbReference type="ChEBI" id="CHEBI:49883"/>
    </cofactor>
</comment>
<dbReference type="SUPFAM" id="SSF53706">
    <property type="entry name" value="Formate dehydrogenase/DMSO reductase, domains 1-3"/>
    <property type="match status" value="1"/>
</dbReference>
<dbReference type="Pfam" id="PF00384">
    <property type="entry name" value="Molybdopterin"/>
    <property type="match status" value="1"/>
</dbReference>
<keyword evidence="9" id="KW-0411">Iron-sulfur</keyword>
<evidence type="ECO:0000313" key="12">
    <source>
        <dbReference type="EMBL" id="NMG44881.1"/>
    </source>
</evidence>
<dbReference type="PROSITE" id="PS00490">
    <property type="entry name" value="MOLYBDOPTERIN_PROK_2"/>
    <property type="match status" value="1"/>
</dbReference>
<protein>
    <submittedName>
        <fullName evidence="12">Molybdopterin-dependent oxidoreductase</fullName>
    </submittedName>
</protein>
<evidence type="ECO:0000256" key="10">
    <source>
        <dbReference type="ARBA" id="ARBA00023063"/>
    </source>
</evidence>
<dbReference type="Gene3D" id="2.40.40.20">
    <property type="match status" value="1"/>
</dbReference>
<comment type="similarity">
    <text evidence="3">Belongs to the prokaryotic molybdopterin-containing oxidoreductase family. NasA/NapA/NarB subfamily.</text>
</comment>
<dbReference type="PROSITE" id="PS51669">
    <property type="entry name" value="4FE4S_MOW_BIS_MGD"/>
    <property type="match status" value="1"/>
</dbReference>
<feature type="domain" description="4Fe-4S Mo/W bis-MGD-type" evidence="11">
    <location>
        <begin position="1"/>
        <end position="56"/>
    </location>
</feature>
<dbReference type="Pfam" id="PF04879">
    <property type="entry name" value="Molybdop_Fe4S4"/>
    <property type="match status" value="1"/>
</dbReference>
<dbReference type="EMBL" id="WTVN01000021">
    <property type="protein sequence ID" value="NMG44881.1"/>
    <property type="molecule type" value="Genomic_DNA"/>
</dbReference>
<evidence type="ECO:0000256" key="3">
    <source>
        <dbReference type="ARBA" id="ARBA00008747"/>
    </source>
</evidence>
<keyword evidence="13" id="KW-1185">Reference proteome</keyword>
<accession>A0ABX1PZM6</accession>
<dbReference type="InterPro" id="IPR006656">
    <property type="entry name" value="Mopterin_OxRdtase"/>
</dbReference>
<reference evidence="12 13" key="1">
    <citation type="submission" date="2019-12" db="EMBL/GenBank/DDBJ databases">
        <title>Comparative genomics gives insights into the taxonomy of the Azoarcus-Aromatoleum group and reveals separate origins of nif in the plant-associated Azoarcus and non-plant-associated Aromatoleum sub-groups.</title>
        <authorList>
            <person name="Lafos M."/>
            <person name="Maluk M."/>
            <person name="Batista M."/>
            <person name="Junghare M."/>
            <person name="Carmona M."/>
            <person name="Faoro H."/>
            <person name="Cruz L.M."/>
            <person name="Battistoni F."/>
            <person name="De Souza E."/>
            <person name="Pedrosa F."/>
            <person name="Chen W.-M."/>
            <person name="Poole P.S."/>
            <person name="Dixon R.A."/>
            <person name="James E.K."/>
        </authorList>
    </citation>
    <scope>NUCLEOTIDE SEQUENCE [LARGE SCALE GENOMIC DNA]</scope>
    <source>
        <strain evidence="12 13">Td21</strain>
    </source>
</reference>
<evidence type="ECO:0000256" key="6">
    <source>
        <dbReference type="ARBA" id="ARBA00022723"/>
    </source>
</evidence>
<gene>
    <name evidence="12" type="ORF">GPA22_14235</name>
</gene>
<dbReference type="Gene3D" id="3.40.50.740">
    <property type="match status" value="1"/>
</dbReference>
<evidence type="ECO:0000259" key="11">
    <source>
        <dbReference type="PROSITE" id="PS51669"/>
    </source>
</evidence>